<dbReference type="Gene3D" id="3.30.70.270">
    <property type="match status" value="1"/>
</dbReference>
<dbReference type="GO" id="GO:0042276">
    <property type="term" value="P:error-prone translesion synthesis"/>
    <property type="evidence" value="ECO:0007669"/>
    <property type="project" value="TreeGrafter"/>
</dbReference>
<reference evidence="4 6" key="1">
    <citation type="submission" date="2018-06" db="EMBL/GenBank/DDBJ databases">
        <authorList>
            <consortium name="Pathogen Informatics"/>
            <person name="Doyle S."/>
        </authorList>
    </citation>
    <scope>NUCLEOTIDE SEQUENCE [LARGE SCALE GENOMIC DNA]</scope>
    <source>
        <strain evidence="4 6">NCTC12020</strain>
    </source>
</reference>
<dbReference type="InterPro" id="IPR017961">
    <property type="entry name" value="DNA_pol_Y-fam_little_finger"/>
</dbReference>
<evidence type="ECO:0000256" key="2">
    <source>
        <dbReference type="ARBA" id="ARBA00022457"/>
    </source>
</evidence>
<dbReference type="EC" id="2.7.7.7" evidence="4"/>
<dbReference type="Gene3D" id="3.30.1490.100">
    <property type="entry name" value="DNA polymerase, Y-family, little finger domain"/>
    <property type="match status" value="1"/>
</dbReference>
<gene>
    <name evidence="4" type="primary">dinB_1</name>
    <name evidence="5" type="synonym">dinB_3</name>
    <name evidence="4" type="ORF">NCTC12020_00621</name>
    <name evidence="5" type="ORF">NCTC12020_02056</name>
</gene>
<dbReference type="Pfam" id="PF11799">
    <property type="entry name" value="IMS_C"/>
    <property type="match status" value="1"/>
</dbReference>
<comment type="similarity">
    <text evidence="1">Belongs to the DNA polymerase type-Y family.</text>
</comment>
<dbReference type="Pfam" id="PF00817">
    <property type="entry name" value="IMS"/>
    <property type="match status" value="1"/>
</dbReference>
<dbReference type="InterPro" id="IPR036775">
    <property type="entry name" value="DNA_pol_Y-fam_lit_finger_sf"/>
</dbReference>
<dbReference type="InterPro" id="IPR001126">
    <property type="entry name" value="UmuC"/>
</dbReference>
<accession>A0A380NKD3</accession>
<sequence>MGYINYDLEPRADIAFIDMKSFYASVECIERGLNPLTTSLCVMSRADNSKGLILASSPTFKHVFGKQNVSRSYDLPFDIETRRFNLKRVLQEGFPINNTYINYIESWAKRTLIVPPRMGLYIVKNIEIQQIFREYAATEDICPYSIDEGFIDLTRSLNYFVPQPELSRREKLDILSAKIQHDIWRRTGIFSTVGMSNANPLLAKLALDNEAKTTPMMRANWSYEDVPSKVWQLPKLTDFWGIGQRTARRLEKLGIHTIKELAHANPDSLKKEFGVIGVQLWFHANGVDESNVREPYKIQSKGIGNSQILPRNYTKQEDIELLLSEMAEQVAIRLRRSHQQTQCVAIYIGFAKESWSANTNLATTNTNTNLANTNTTNANLTDITNTTPLTTRSTIQAQMKIEPTQLTKDLTQHILTLFRKHYKGEPVRQIGVRYSQLLPETLQSISLFDNPETIQKAHNLEHTIDDIRRHHGFLALQKASALLEGSRAIARSKLIGGHAAGGAGGLDGLL</sequence>
<dbReference type="SUPFAM" id="SSF56672">
    <property type="entry name" value="DNA/RNA polymerases"/>
    <property type="match status" value="1"/>
</dbReference>
<dbReference type="GO" id="GO:0009432">
    <property type="term" value="P:SOS response"/>
    <property type="evidence" value="ECO:0007669"/>
    <property type="project" value="TreeGrafter"/>
</dbReference>
<keyword evidence="2" id="KW-0515">Mutator protein</keyword>
<evidence type="ECO:0000313" key="6">
    <source>
        <dbReference type="Proteomes" id="UP000255367"/>
    </source>
</evidence>
<dbReference type="Proteomes" id="UP000255367">
    <property type="component" value="Unassembled WGS sequence"/>
</dbReference>
<name>A0A380NKD3_9FIRM</name>
<dbReference type="OrthoDB" id="9808813at2"/>
<dbReference type="Pfam" id="PF11798">
    <property type="entry name" value="IMS_HHH"/>
    <property type="match status" value="1"/>
</dbReference>
<evidence type="ECO:0000313" key="4">
    <source>
        <dbReference type="EMBL" id="SUP41615.1"/>
    </source>
</evidence>
<keyword evidence="4" id="KW-0548">Nucleotidyltransferase</keyword>
<evidence type="ECO:0000313" key="5">
    <source>
        <dbReference type="EMBL" id="SUP79521.1"/>
    </source>
</evidence>
<evidence type="ECO:0000259" key="3">
    <source>
        <dbReference type="PROSITE" id="PS50173"/>
    </source>
</evidence>
<dbReference type="InterPro" id="IPR043128">
    <property type="entry name" value="Rev_trsase/Diguanyl_cyclase"/>
</dbReference>
<dbReference type="AlphaFoldDB" id="A0A380NKD3"/>
<dbReference type="PANTHER" id="PTHR11076:SF35">
    <property type="entry name" value="DNA REPAIR PROTEIN HOMOLOG YOBH"/>
    <property type="match status" value="1"/>
</dbReference>
<dbReference type="RefSeq" id="WP_115309855.1">
    <property type="nucleotide sequence ID" value="NZ_UHIO01000001.1"/>
</dbReference>
<dbReference type="GO" id="GO:0003887">
    <property type="term" value="F:DNA-directed DNA polymerase activity"/>
    <property type="evidence" value="ECO:0007669"/>
    <property type="project" value="UniProtKB-EC"/>
</dbReference>
<dbReference type="PANTHER" id="PTHR11076">
    <property type="entry name" value="DNA REPAIR POLYMERASE UMUC / TRANSFERASE FAMILY MEMBER"/>
    <property type="match status" value="1"/>
</dbReference>
<dbReference type="Gene3D" id="1.10.150.20">
    <property type="entry name" value="5' to 3' exonuclease, C-terminal subdomain"/>
    <property type="match status" value="1"/>
</dbReference>
<keyword evidence="4" id="KW-0808">Transferase</keyword>
<dbReference type="InterPro" id="IPR050116">
    <property type="entry name" value="DNA_polymerase-Y"/>
</dbReference>
<proteinExistence type="inferred from homology"/>
<dbReference type="InterPro" id="IPR024728">
    <property type="entry name" value="PolY_HhH_motif"/>
</dbReference>
<dbReference type="GO" id="GO:0005829">
    <property type="term" value="C:cytosol"/>
    <property type="evidence" value="ECO:0007669"/>
    <property type="project" value="TreeGrafter"/>
</dbReference>
<dbReference type="GO" id="GO:0006281">
    <property type="term" value="P:DNA repair"/>
    <property type="evidence" value="ECO:0007669"/>
    <property type="project" value="InterPro"/>
</dbReference>
<organism evidence="4 6">
    <name type="scientific">Veillonella criceti</name>
    <dbReference type="NCBI Taxonomy" id="103891"/>
    <lineage>
        <taxon>Bacteria</taxon>
        <taxon>Bacillati</taxon>
        <taxon>Bacillota</taxon>
        <taxon>Negativicutes</taxon>
        <taxon>Veillonellales</taxon>
        <taxon>Veillonellaceae</taxon>
        <taxon>Veillonella</taxon>
    </lineage>
</organism>
<dbReference type="SUPFAM" id="SSF100879">
    <property type="entry name" value="Lesion bypass DNA polymerase (Y-family), little finger domain"/>
    <property type="match status" value="1"/>
</dbReference>
<dbReference type="EMBL" id="UHIO01000005">
    <property type="protein sequence ID" value="SUP79521.1"/>
    <property type="molecule type" value="Genomic_DNA"/>
</dbReference>
<dbReference type="PROSITE" id="PS50173">
    <property type="entry name" value="UMUC"/>
    <property type="match status" value="1"/>
</dbReference>
<dbReference type="EMBL" id="UHIO01000001">
    <property type="protein sequence ID" value="SUP41615.1"/>
    <property type="molecule type" value="Genomic_DNA"/>
</dbReference>
<protein>
    <submittedName>
        <fullName evidence="4">DNA polymerase IV</fullName>
        <ecNumber evidence="4">2.7.7.7</ecNumber>
    </submittedName>
</protein>
<feature type="domain" description="UmuC" evidence="3">
    <location>
        <begin position="14"/>
        <end position="243"/>
    </location>
</feature>
<keyword evidence="6" id="KW-1185">Reference proteome</keyword>
<evidence type="ECO:0000256" key="1">
    <source>
        <dbReference type="ARBA" id="ARBA00010945"/>
    </source>
</evidence>
<dbReference type="InterPro" id="IPR043502">
    <property type="entry name" value="DNA/RNA_pol_sf"/>
</dbReference>
<dbReference type="CDD" id="cd01700">
    <property type="entry name" value="PolY_Pol_V_umuC"/>
    <property type="match status" value="1"/>
</dbReference>
<dbReference type="GO" id="GO:0003684">
    <property type="term" value="F:damaged DNA binding"/>
    <property type="evidence" value="ECO:0007669"/>
    <property type="project" value="InterPro"/>
</dbReference>